<feature type="region of interest" description="Disordered" evidence="1">
    <location>
        <begin position="50"/>
        <end position="75"/>
    </location>
</feature>
<evidence type="ECO:0000313" key="2">
    <source>
        <dbReference type="EMBL" id="UYV64512.1"/>
    </source>
</evidence>
<keyword evidence="3" id="KW-1185">Reference proteome</keyword>
<proteinExistence type="predicted"/>
<evidence type="ECO:0000256" key="1">
    <source>
        <dbReference type="SAM" id="MobiDB-lite"/>
    </source>
</evidence>
<protein>
    <submittedName>
        <fullName evidence="2">Uncharacterized protein</fullName>
    </submittedName>
</protein>
<sequence>MCFVQPPSMTRKVVIHGETDNSYTLQHGAADKSIELKQINSTLSRMEGIKPPAELSRTATRKNGKPGESRLKFLQ</sequence>
<accession>A0ABY6K6P8</accession>
<name>A0ABY6K6P8_9ARAC</name>
<gene>
    <name evidence="2" type="ORF">LAZ67_3001062</name>
</gene>
<dbReference type="Proteomes" id="UP001235939">
    <property type="component" value="Chromosome 03"/>
</dbReference>
<reference evidence="2 3" key="1">
    <citation type="submission" date="2022-01" db="EMBL/GenBank/DDBJ databases">
        <title>A chromosomal length assembly of Cordylochernes scorpioides.</title>
        <authorList>
            <person name="Zeh D."/>
            <person name="Zeh J."/>
        </authorList>
    </citation>
    <scope>NUCLEOTIDE SEQUENCE [LARGE SCALE GENOMIC DNA]</scope>
    <source>
        <strain evidence="2">IN4F17</strain>
        <tissue evidence="2">Whole Body</tissue>
    </source>
</reference>
<evidence type="ECO:0000313" key="3">
    <source>
        <dbReference type="Proteomes" id="UP001235939"/>
    </source>
</evidence>
<dbReference type="EMBL" id="CP092865">
    <property type="protein sequence ID" value="UYV64512.1"/>
    <property type="molecule type" value="Genomic_DNA"/>
</dbReference>
<feature type="compositionally biased region" description="Basic and acidic residues" evidence="1">
    <location>
        <begin position="65"/>
        <end position="75"/>
    </location>
</feature>
<organism evidence="2 3">
    <name type="scientific">Cordylochernes scorpioides</name>
    <dbReference type="NCBI Taxonomy" id="51811"/>
    <lineage>
        <taxon>Eukaryota</taxon>
        <taxon>Metazoa</taxon>
        <taxon>Ecdysozoa</taxon>
        <taxon>Arthropoda</taxon>
        <taxon>Chelicerata</taxon>
        <taxon>Arachnida</taxon>
        <taxon>Pseudoscorpiones</taxon>
        <taxon>Cheliferoidea</taxon>
        <taxon>Chernetidae</taxon>
        <taxon>Cordylochernes</taxon>
    </lineage>
</organism>